<dbReference type="InterPro" id="IPR005548">
    <property type="entry name" value="Cell_div_FtsQ/DivIB_C"/>
</dbReference>
<protein>
    <recommendedName>
        <fullName evidence="9">Cell division protein FtsQ</fullName>
    </recommendedName>
</protein>
<evidence type="ECO:0000256" key="1">
    <source>
        <dbReference type="ARBA" id="ARBA00004370"/>
    </source>
</evidence>
<name>A0A1I7F8C5_9BURK</name>
<dbReference type="InterPro" id="IPR013685">
    <property type="entry name" value="POTRA_FtsQ_type"/>
</dbReference>
<dbReference type="GO" id="GO:0032153">
    <property type="term" value="C:cell division site"/>
    <property type="evidence" value="ECO:0007669"/>
    <property type="project" value="UniProtKB-UniRule"/>
</dbReference>
<comment type="subunit">
    <text evidence="9">Part of a complex composed of FtsB, FtsL and FtsQ.</text>
</comment>
<dbReference type="PANTHER" id="PTHR35851:SF1">
    <property type="entry name" value="CELL DIVISION PROTEIN FTSQ"/>
    <property type="match status" value="1"/>
</dbReference>
<evidence type="ECO:0000256" key="8">
    <source>
        <dbReference type="ARBA" id="ARBA00023306"/>
    </source>
</evidence>
<dbReference type="STRING" id="343013.SAMN04489707_1001242"/>
<keyword evidence="4 9" id="KW-0132">Cell division</keyword>
<dbReference type="OrthoDB" id="9790370at2"/>
<dbReference type="HAMAP" id="MF_00911">
    <property type="entry name" value="FtsQ_subfam"/>
    <property type="match status" value="1"/>
</dbReference>
<sequence>MNAPLPAPLDVKLMNWTASALFVCCAALVLAAGARWLLGRPAFAIHRIVVQGDLVHNNAVSLRPMVMPSLAGNFFTVDLEAVRAAFAQAPWVRSVQVRREFPSGLRVVLREHDAVALWGAESESKLLNSDGEVFEAEADDEEQDSLPRLQGPQGQAGEVLAMYHRLAPVFEPLGLELDELQLSGRGGWRAQLDSGAAVELGGGTPEAVVARTQRFARTLAQVAQQYRRSPEALESADLRHDGGYAVRLRGVTTVSDDKAAKKVR</sequence>
<dbReference type="InterPro" id="IPR034746">
    <property type="entry name" value="POTRA"/>
</dbReference>
<evidence type="ECO:0000256" key="9">
    <source>
        <dbReference type="HAMAP-Rule" id="MF_00911"/>
    </source>
</evidence>
<keyword evidence="3 9" id="KW-0997">Cell inner membrane</keyword>
<dbReference type="GO" id="GO:0043093">
    <property type="term" value="P:FtsZ-dependent cytokinesis"/>
    <property type="evidence" value="ECO:0007669"/>
    <property type="project" value="UniProtKB-UniRule"/>
</dbReference>
<feature type="domain" description="POTRA" evidence="10">
    <location>
        <begin position="43"/>
        <end position="112"/>
    </location>
</feature>
<comment type="subcellular location">
    <subcellularLocation>
        <location evidence="9">Cell inner membrane</location>
        <topology evidence="9">Single-pass type II membrane protein</topology>
    </subcellularLocation>
    <subcellularLocation>
        <location evidence="1">Membrane</location>
    </subcellularLocation>
    <text evidence="9">Localizes to the division septum.</text>
</comment>
<evidence type="ECO:0000259" key="10">
    <source>
        <dbReference type="PROSITE" id="PS51779"/>
    </source>
</evidence>
<organism evidence="11 12">
    <name type="scientific">Paenacidovorax caeni</name>
    <dbReference type="NCBI Taxonomy" id="343013"/>
    <lineage>
        <taxon>Bacteria</taxon>
        <taxon>Pseudomonadati</taxon>
        <taxon>Pseudomonadota</taxon>
        <taxon>Betaproteobacteria</taxon>
        <taxon>Burkholderiales</taxon>
        <taxon>Comamonadaceae</taxon>
        <taxon>Paenacidovorax</taxon>
    </lineage>
</organism>
<dbReference type="AlphaFoldDB" id="A0A1I7F8C5"/>
<feature type="transmembrane region" description="Helical" evidence="9">
    <location>
        <begin position="20"/>
        <end position="38"/>
    </location>
</feature>
<dbReference type="Gene3D" id="3.40.50.11690">
    <property type="entry name" value="Cell division protein FtsQ/DivIB"/>
    <property type="match status" value="1"/>
</dbReference>
<keyword evidence="6 9" id="KW-1133">Transmembrane helix</keyword>
<evidence type="ECO:0000256" key="3">
    <source>
        <dbReference type="ARBA" id="ARBA00022519"/>
    </source>
</evidence>
<accession>A0A1I7F8C5</accession>
<gene>
    <name evidence="9" type="primary">ftsQ</name>
    <name evidence="11" type="ORF">SAMN04489707_1001242</name>
</gene>
<dbReference type="InterPro" id="IPR026579">
    <property type="entry name" value="FtsQ"/>
</dbReference>
<keyword evidence="12" id="KW-1185">Reference proteome</keyword>
<dbReference type="EMBL" id="FPBX01000001">
    <property type="protein sequence ID" value="SFU32422.1"/>
    <property type="molecule type" value="Genomic_DNA"/>
</dbReference>
<dbReference type="GO" id="GO:0005886">
    <property type="term" value="C:plasma membrane"/>
    <property type="evidence" value="ECO:0007669"/>
    <property type="project" value="UniProtKB-SubCell"/>
</dbReference>
<evidence type="ECO:0000256" key="4">
    <source>
        <dbReference type="ARBA" id="ARBA00022618"/>
    </source>
</evidence>
<evidence type="ECO:0000313" key="12">
    <source>
        <dbReference type="Proteomes" id="UP000183656"/>
    </source>
</evidence>
<evidence type="ECO:0000256" key="7">
    <source>
        <dbReference type="ARBA" id="ARBA00023136"/>
    </source>
</evidence>
<dbReference type="RefSeq" id="WP_054255395.1">
    <property type="nucleotide sequence ID" value="NZ_CYIG01000007.1"/>
</dbReference>
<dbReference type="Pfam" id="PF03799">
    <property type="entry name" value="FtsQ_DivIB_C"/>
    <property type="match status" value="1"/>
</dbReference>
<dbReference type="PANTHER" id="PTHR35851">
    <property type="entry name" value="CELL DIVISION PROTEIN FTSQ"/>
    <property type="match status" value="1"/>
</dbReference>
<dbReference type="PROSITE" id="PS51779">
    <property type="entry name" value="POTRA"/>
    <property type="match status" value="1"/>
</dbReference>
<comment type="function">
    <text evidence="9">Essential cell division protein. May link together the upstream cell division proteins, which are predominantly cytoplasmic, with the downstream cell division proteins, which are predominantly periplasmic. May control correct divisome assembly.</text>
</comment>
<keyword evidence="2 9" id="KW-1003">Cell membrane</keyword>
<keyword evidence="5 9" id="KW-0812">Transmembrane</keyword>
<evidence type="ECO:0000313" key="11">
    <source>
        <dbReference type="EMBL" id="SFU32422.1"/>
    </source>
</evidence>
<keyword evidence="7 9" id="KW-0472">Membrane</keyword>
<dbReference type="Proteomes" id="UP000183656">
    <property type="component" value="Unassembled WGS sequence"/>
</dbReference>
<dbReference type="Gene3D" id="3.10.20.310">
    <property type="entry name" value="membrane protein fhac"/>
    <property type="match status" value="1"/>
</dbReference>
<proteinExistence type="inferred from homology"/>
<reference evidence="11 12" key="1">
    <citation type="submission" date="2016-10" db="EMBL/GenBank/DDBJ databases">
        <authorList>
            <person name="de Groot N.N."/>
        </authorList>
    </citation>
    <scope>NUCLEOTIDE SEQUENCE [LARGE SCALE GENOMIC DNA]</scope>
    <source>
        <strain evidence="11 12">R-24608</strain>
    </source>
</reference>
<keyword evidence="8 9" id="KW-0131">Cell cycle</keyword>
<dbReference type="InterPro" id="IPR045335">
    <property type="entry name" value="FtsQ_C_sf"/>
</dbReference>
<dbReference type="Pfam" id="PF08478">
    <property type="entry name" value="POTRA_1"/>
    <property type="match status" value="1"/>
</dbReference>
<evidence type="ECO:0000256" key="5">
    <source>
        <dbReference type="ARBA" id="ARBA00022692"/>
    </source>
</evidence>
<evidence type="ECO:0000256" key="6">
    <source>
        <dbReference type="ARBA" id="ARBA00022989"/>
    </source>
</evidence>
<dbReference type="GO" id="GO:0090529">
    <property type="term" value="P:cell septum assembly"/>
    <property type="evidence" value="ECO:0007669"/>
    <property type="project" value="InterPro"/>
</dbReference>
<evidence type="ECO:0000256" key="2">
    <source>
        <dbReference type="ARBA" id="ARBA00022475"/>
    </source>
</evidence>
<comment type="similarity">
    <text evidence="9">Belongs to the FtsQ/DivIB family. FtsQ subfamily.</text>
</comment>